<accession>A0A1V4HYA0</accession>
<keyword evidence="9 12" id="KW-0811">Translocation</keyword>
<dbReference type="EMBL" id="MWPQ01000040">
    <property type="protein sequence ID" value="OPH82961.1"/>
    <property type="molecule type" value="Genomic_DNA"/>
</dbReference>
<keyword evidence="6 12" id="KW-0812">Transmembrane</keyword>
<evidence type="ECO:0000256" key="10">
    <source>
        <dbReference type="ARBA" id="ARBA00023136"/>
    </source>
</evidence>
<comment type="similarity">
    <text evidence="2 12">Belongs to the SecG family.</text>
</comment>
<dbReference type="InterPro" id="IPR004692">
    <property type="entry name" value="SecG"/>
</dbReference>
<dbReference type="GO" id="GO:0043952">
    <property type="term" value="P:protein transport by the Sec complex"/>
    <property type="evidence" value="ECO:0007669"/>
    <property type="project" value="TreeGrafter"/>
</dbReference>
<dbReference type="GO" id="GO:0005886">
    <property type="term" value="C:plasma membrane"/>
    <property type="evidence" value="ECO:0007669"/>
    <property type="project" value="UniProtKB-SubCell"/>
</dbReference>
<feature type="transmembrane region" description="Helical" evidence="12">
    <location>
        <begin position="47"/>
        <end position="70"/>
    </location>
</feature>
<evidence type="ECO:0000256" key="8">
    <source>
        <dbReference type="ARBA" id="ARBA00022989"/>
    </source>
</evidence>
<dbReference type="NCBIfam" id="TIGR00810">
    <property type="entry name" value="secG"/>
    <property type="match status" value="1"/>
</dbReference>
<keyword evidence="7 12" id="KW-0653">Protein transport</keyword>
<evidence type="ECO:0000256" key="13">
    <source>
        <dbReference type="SAM" id="MobiDB-lite"/>
    </source>
</evidence>
<dbReference type="Pfam" id="PF03840">
    <property type="entry name" value="SecG"/>
    <property type="match status" value="1"/>
</dbReference>
<dbReference type="GO" id="GO:0015450">
    <property type="term" value="F:protein-transporting ATPase activity"/>
    <property type="evidence" value="ECO:0007669"/>
    <property type="project" value="UniProtKB-UniRule"/>
</dbReference>
<protein>
    <recommendedName>
        <fullName evidence="3 12">Protein-export membrane protein SecG</fullName>
    </recommendedName>
</protein>
<organism evidence="14 15">
    <name type="scientific">Nitrobacter vulgaris</name>
    <dbReference type="NCBI Taxonomy" id="29421"/>
    <lineage>
        <taxon>Bacteria</taxon>
        <taxon>Pseudomonadati</taxon>
        <taxon>Pseudomonadota</taxon>
        <taxon>Alphaproteobacteria</taxon>
        <taxon>Hyphomicrobiales</taxon>
        <taxon>Nitrobacteraceae</taxon>
        <taxon>Nitrobacter</taxon>
    </lineage>
</organism>
<evidence type="ECO:0000256" key="7">
    <source>
        <dbReference type="ARBA" id="ARBA00022927"/>
    </source>
</evidence>
<keyword evidence="4 12" id="KW-0813">Transport</keyword>
<keyword evidence="8 12" id="KW-1133">Transmembrane helix</keyword>
<feature type="region of interest" description="Disordered" evidence="13">
    <location>
        <begin position="79"/>
        <end position="129"/>
    </location>
</feature>
<dbReference type="RefSeq" id="WP_079446991.1">
    <property type="nucleotide sequence ID" value="NZ_MWPQ01000040.1"/>
</dbReference>
<dbReference type="PANTHER" id="PTHR34182:SF1">
    <property type="entry name" value="PROTEIN-EXPORT MEMBRANE PROTEIN SECG"/>
    <property type="match status" value="1"/>
</dbReference>
<comment type="function">
    <text evidence="11 12">Involved in protein export. Participates in an early event of protein translocation.</text>
</comment>
<evidence type="ECO:0000313" key="14">
    <source>
        <dbReference type="EMBL" id="OPH82961.1"/>
    </source>
</evidence>
<evidence type="ECO:0000313" key="15">
    <source>
        <dbReference type="Proteomes" id="UP000189940"/>
    </source>
</evidence>
<dbReference type="OrthoDB" id="7366942at2"/>
<comment type="subcellular location">
    <subcellularLocation>
        <location evidence="1 12">Cell membrane</location>
        <topology evidence="1 12">Multi-pass membrane protein</topology>
    </subcellularLocation>
</comment>
<keyword evidence="10 12" id="KW-0472">Membrane</keyword>
<evidence type="ECO:0000256" key="9">
    <source>
        <dbReference type="ARBA" id="ARBA00023010"/>
    </source>
</evidence>
<sequence length="129" mass="12857">MQTVVIVIHLIIVSVLTIIVLLQKSEGGGLGMGGGAGFMSSRGTANLLTRTTAFLAAGFFVTSLFLSWLAGVHQNPGSILDGAPASQSQPAGGATPVTPPSGGGLLDSLKQSDQPAPPAPAGPQAPRSQ</sequence>
<dbReference type="AlphaFoldDB" id="A0A1V4HYA0"/>
<proteinExistence type="inferred from homology"/>
<feature type="transmembrane region" description="Helical" evidence="12">
    <location>
        <begin position="6"/>
        <end position="22"/>
    </location>
</feature>
<keyword evidence="15" id="KW-1185">Reference proteome</keyword>
<evidence type="ECO:0000256" key="4">
    <source>
        <dbReference type="ARBA" id="ARBA00022448"/>
    </source>
</evidence>
<evidence type="ECO:0000256" key="3">
    <source>
        <dbReference type="ARBA" id="ARBA00017876"/>
    </source>
</evidence>
<dbReference type="PRINTS" id="PR01651">
    <property type="entry name" value="SECGEXPORT"/>
</dbReference>
<evidence type="ECO:0000256" key="1">
    <source>
        <dbReference type="ARBA" id="ARBA00004651"/>
    </source>
</evidence>
<name>A0A1V4HYA0_NITVU</name>
<dbReference type="GO" id="GO:0065002">
    <property type="term" value="P:intracellular protein transmembrane transport"/>
    <property type="evidence" value="ECO:0007669"/>
    <property type="project" value="TreeGrafter"/>
</dbReference>
<dbReference type="STRING" id="29421.B2M20_10640"/>
<evidence type="ECO:0000256" key="6">
    <source>
        <dbReference type="ARBA" id="ARBA00022692"/>
    </source>
</evidence>
<reference evidence="14 15" key="1">
    <citation type="submission" date="2017-02" db="EMBL/GenBank/DDBJ databases">
        <title>Genome sequence of the nitrite-oxidizing bacterium Nitrobacter vulgaris strain Ab1.</title>
        <authorList>
            <person name="Mellbye B.L."/>
            <person name="Davis E.W."/>
            <person name="Spieck E."/>
            <person name="Chang J.H."/>
            <person name="Bottomley P.J."/>
            <person name="Sayavedra-Soto L.A."/>
        </authorList>
    </citation>
    <scope>NUCLEOTIDE SEQUENCE [LARGE SCALE GENOMIC DNA]</scope>
    <source>
        <strain evidence="14 15">Ab1</strain>
    </source>
</reference>
<comment type="caution">
    <text evidence="14">The sequence shown here is derived from an EMBL/GenBank/DDBJ whole genome shotgun (WGS) entry which is preliminary data.</text>
</comment>
<evidence type="ECO:0000256" key="12">
    <source>
        <dbReference type="RuleBase" id="RU365087"/>
    </source>
</evidence>
<dbReference type="PANTHER" id="PTHR34182">
    <property type="entry name" value="PROTEIN-EXPORT MEMBRANE PROTEIN SECG"/>
    <property type="match status" value="1"/>
</dbReference>
<gene>
    <name evidence="14" type="ORF">B2M20_10640</name>
</gene>
<dbReference type="Proteomes" id="UP000189940">
    <property type="component" value="Unassembled WGS sequence"/>
</dbReference>
<evidence type="ECO:0000256" key="2">
    <source>
        <dbReference type="ARBA" id="ARBA00008445"/>
    </source>
</evidence>
<evidence type="ECO:0000256" key="5">
    <source>
        <dbReference type="ARBA" id="ARBA00022475"/>
    </source>
</evidence>
<evidence type="ECO:0000256" key="11">
    <source>
        <dbReference type="ARBA" id="ARBA00025182"/>
    </source>
</evidence>
<keyword evidence="5 12" id="KW-1003">Cell membrane</keyword>
<dbReference type="GO" id="GO:0009306">
    <property type="term" value="P:protein secretion"/>
    <property type="evidence" value="ECO:0007669"/>
    <property type="project" value="UniProtKB-UniRule"/>
</dbReference>